<sequence length="275" mass="30725">MTPYMIFLLFICNLVASIISNPTAPDNDASSVSQPYRGVDNQDLCEPMPQLLTGDTREDDQRRCFGDGDCPINFHCHLGYCLRSPRDSLKRVVRDDLQGKYCVVFLTREMWKEKLTSLPALQWASVAPVSTVLQDTTAGVEAAFKSHVLLRSHFSVKTAIVKDSPPADAQRCKHVTDCPVGKWCMDGFCWPFDQSTKLAARDADIGEASDDMKTQQRCHIHVQCGPGRLCINGWDLANARVTETVTLERSVWTADATIPTEAKTRNFEPSERKTP</sequence>
<gene>
    <name evidence="2" type="ORF">ANOM_002425</name>
</gene>
<keyword evidence="3" id="KW-1185">Reference proteome</keyword>
<evidence type="ECO:0000313" key="3">
    <source>
        <dbReference type="Proteomes" id="UP000037505"/>
    </source>
</evidence>
<dbReference type="EMBL" id="JNOM01000040">
    <property type="protein sequence ID" value="KNG88997.1"/>
    <property type="molecule type" value="Genomic_DNA"/>
</dbReference>
<keyword evidence="1" id="KW-0732">Signal</keyword>
<evidence type="ECO:0008006" key="4">
    <source>
        <dbReference type="Google" id="ProtNLM"/>
    </source>
</evidence>
<proteinExistence type="predicted"/>
<dbReference type="Proteomes" id="UP000037505">
    <property type="component" value="Unassembled WGS sequence"/>
</dbReference>
<dbReference type="OrthoDB" id="4508724at2759"/>
<organism evidence="2 3">
    <name type="scientific">Aspergillus nomiae NRRL (strain ATCC 15546 / NRRL 13137 / CBS 260.88 / M93)</name>
    <dbReference type="NCBI Taxonomy" id="1509407"/>
    <lineage>
        <taxon>Eukaryota</taxon>
        <taxon>Fungi</taxon>
        <taxon>Dikarya</taxon>
        <taxon>Ascomycota</taxon>
        <taxon>Pezizomycotina</taxon>
        <taxon>Eurotiomycetes</taxon>
        <taxon>Eurotiomycetidae</taxon>
        <taxon>Eurotiales</taxon>
        <taxon>Aspergillaceae</taxon>
        <taxon>Aspergillus</taxon>
        <taxon>Aspergillus subgen. Circumdati</taxon>
    </lineage>
</organism>
<protein>
    <recommendedName>
        <fullName evidence="4">Dickkopf N-terminal cysteine-rich domain-containing protein</fullName>
    </recommendedName>
</protein>
<name>A0A0L1JBA6_ASPN3</name>
<reference evidence="2 3" key="1">
    <citation type="submission" date="2014-06" db="EMBL/GenBank/DDBJ databases">
        <title>The Genome of the Aflatoxigenic Filamentous Fungus Aspergillus nomius.</title>
        <authorList>
            <person name="Moore M.G."/>
            <person name="Shannon B.M."/>
            <person name="Brian M.M."/>
        </authorList>
    </citation>
    <scope>NUCLEOTIDE SEQUENCE [LARGE SCALE GENOMIC DNA]</scope>
    <source>
        <strain evidence="2 3">NRRL 13137</strain>
    </source>
</reference>
<dbReference type="RefSeq" id="XP_015409920.1">
    <property type="nucleotide sequence ID" value="XM_015547682.1"/>
</dbReference>
<feature type="signal peptide" evidence="1">
    <location>
        <begin position="1"/>
        <end position="17"/>
    </location>
</feature>
<evidence type="ECO:0000313" key="2">
    <source>
        <dbReference type="EMBL" id="KNG88997.1"/>
    </source>
</evidence>
<evidence type="ECO:0000256" key="1">
    <source>
        <dbReference type="SAM" id="SignalP"/>
    </source>
</evidence>
<dbReference type="GeneID" id="26804229"/>
<dbReference type="AlphaFoldDB" id="A0A0L1JBA6"/>
<comment type="caution">
    <text evidence="2">The sequence shown here is derived from an EMBL/GenBank/DDBJ whole genome shotgun (WGS) entry which is preliminary data.</text>
</comment>
<accession>A0A0L1JBA6</accession>
<feature type="chain" id="PRO_5005553393" description="Dickkopf N-terminal cysteine-rich domain-containing protein" evidence="1">
    <location>
        <begin position="18"/>
        <end position="275"/>
    </location>
</feature>